<evidence type="ECO:0000313" key="2">
    <source>
        <dbReference type="Proteomes" id="UP001295444"/>
    </source>
</evidence>
<evidence type="ECO:0000313" key="1">
    <source>
        <dbReference type="EMBL" id="CAH2301867.1"/>
    </source>
</evidence>
<gene>
    <name evidence="1" type="ORF">PECUL_23A031808</name>
</gene>
<reference evidence="1" key="1">
    <citation type="submission" date="2022-03" db="EMBL/GenBank/DDBJ databases">
        <authorList>
            <person name="Alioto T."/>
            <person name="Alioto T."/>
            <person name="Gomez Garrido J."/>
        </authorList>
    </citation>
    <scope>NUCLEOTIDE SEQUENCE</scope>
</reference>
<sequence length="118" mass="13418">MLKEMKVFFAADIALVKEDFEVMTARVRALEDDGDITRGKQDDLKTKVNRLQQINLSMEGRLAVLQDSKQQRNLRISGVPEDITNNEVPHYLHRMLSSMPSQGQSYDTGLPQLGPYII</sequence>
<dbReference type="EMBL" id="OW240917">
    <property type="protein sequence ID" value="CAH2301867.1"/>
    <property type="molecule type" value="Genomic_DNA"/>
</dbReference>
<dbReference type="AlphaFoldDB" id="A0AAD1WC04"/>
<keyword evidence="2" id="KW-1185">Reference proteome</keyword>
<organism evidence="1 2">
    <name type="scientific">Pelobates cultripes</name>
    <name type="common">Western spadefoot toad</name>
    <dbReference type="NCBI Taxonomy" id="61616"/>
    <lineage>
        <taxon>Eukaryota</taxon>
        <taxon>Metazoa</taxon>
        <taxon>Chordata</taxon>
        <taxon>Craniata</taxon>
        <taxon>Vertebrata</taxon>
        <taxon>Euteleostomi</taxon>
        <taxon>Amphibia</taxon>
        <taxon>Batrachia</taxon>
        <taxon>Anura</taxon>
        <taxon>Pelobatoidea</taxon>
        <taxon>Pelobatidae</taxon>
        <taxon>Pelobates</taxon>
    </lineage>
</organism>
<accession>A0AAD1WC04</accession>
<name>A0AAD1WC04_PELCU</name>
<protein>
    <submittedName>
        <fullName evidence="1">Uncharacterized protein</fullName>
    </submittedName>
</protein>
<dbReference type="Proteomes" id="UP001295444">
    <property type="component" value="Chromosome 06"/>
</dbReference>
<proteinExistence type="predicted"/>